<gene>
    <name evidence="2" type="ORF">LTR24_004512</name>
</gene>
<reference evidence="2 3" key="1">
    <citation type="submission" date="2023-08" db="EMBL/GenBank/DDBJ databases">
        <title>Black Yeasts Isolated from many extreme environments.</title>
        <authorList>
            <person name="Coleine C."/>
            <person name="Stajich J.E."/>
            <person name="Selbmann L."/>
        </authorList>
    </citation>
    <scope>NUCLEOTIDE SEQUENCE [LARGE SCALE GENOMIC DNA]</scope>
    <source>
        <strain evidence="2 3">CCFEE 5885</strain>
    </source>
</reference>
<dbReference type="InterPro" id="IPR050524">
    <property type="entry name" value="APC_YAT"/>
</dbReference>
<keyword evidence="1" id="KW-0812">Transmembrane</keyword>
<dbReference type="EMBL" id="JAVRRG010000047">
    <property type="protein sequence ID" value="KAK5093109.1"/>
    <property type="molecule type" value="Genomic_DNA"/>
</dbReference>
<comment type="caution">
    <text evidence="2">The sequence shown here is derived from an EMBL/GenBank/DDBJ whole genome shotgun (WGS) entry which is preliminary data.</text>
</comment>
<evidence type="ECO:0000313" key="2">
    <source>
        <dbReference type="EMBL" id="KAK5093109.1"/>
    </source>
</evidence>
<evidence type="ECO:0000256" key="1">
    <source>
        <dbReference type="SAM" id="Phobius"/>
    </source>
</evidence>
<keyword evidence="1" id="KW-0472">Membrane</keyword>
<organism evidence="2 3">
    <name type="scientific">Lithohypha guttulata</name>
    <dbReference type="NCBI Taxonomy" id="1690604"/>
    <lineage>
        <taxon>Eukaryota</taxon>
        <taxon>Fungi</taxon>
        <taxon>Dikarya</taxon>
        <taxon>Ascomycota</taxon>
        <taxon>Pezizomycotina</taxon>
        <taxon>Eurotiomycetes</taxon>
        <taxon>Chaetothyriomycetidae</taxon>
        <taxon>Chaetothyriales</taxon>
        <taxon>Trichomeriaceae</taxon>
        <taxon>Lithohypha</taxon>
    </lineage>
</organism>
<protein>
    <submittedName>
        <fullName evidence="2">Uncharacterized protein</fullName>
    </submittedName>
</protein>
<dbReference type="PANTHER" id="PTHR43341">
    <property type="entry name" value="AMINO ACID PERMEASE"/>
    <property type="match status" value="1"/>
</dbReference>
<feature type="transmembrane region" description="Helical" evidence="1">
    <location>
        <begin position="21"/>
        <end position="41"/>
    </location>
</feature>
<feature type="transmembrane region" description="Helical" evidence="1">
    <location>
        <begin position="53"/>
        <end position="74"/>
    </location>
</feature>
<sequence>MKAQGIPRSDLPFRVKANDKSPILGWVAGVFFAIIIFFNGWDTIAGGWNYQGFLTDYIGVPIFFALYLIGKIFFKSRWVPSSEADLFTGKAALDAIEWPERVPRNMLERVWFWIA</sequence>
<name>A0ABR0KBW4_9EURO</name>
<keyword evidence="1" id="KW-1133">Transmembrane helix</keyword>
<dbReference type="PANTHER" id="PTHR43341:SF39">
    <property type="entry name" value="AMINO ACID TRANSPORTER (EUROFUNG)-RELATED"/>
    <property type="match status" value="1"/>
</dbReference>
<keyword evidence="3" id="KW-1185">Reference proteome</keyword>
<proteinExistence type="predicted"/>
<dbReference type="Proteomes" id="UP001345013">
    <property type="component" value="Unassembled WGS sequence"/>
</dbReference>
<accession>A0ABR0KBW4</accession>
<evidence type="ECO:0000313" key="3">
    <source>
        <dbReference type="Proteomes" id="UP001345013"/>
    </source>
</evidence>